<dbReference type="InterPro" id="IPR019775">
    <property type="entry name" value="WD40_repeat_CS"/>
</dbReference>
<proteinExistence type="predicted"/>
<name>A0A8B9S0D4_9AVES</name>
<dbReference type="PROSITE" id="PS50082">
    <property type="entry name" value="WD_REPEATS_2"/>
    <property type="match status" value="2"/>
</dbReference>
<evidence type="ECO:0000256" key="6">
    <source>
        <dbReference type="ARBA" id="ARBA00022737"/>
    </source>
</evidence>
<evidence type="ECO:0000256" key="8">
    <source>
        <dbReference type="ARBA" id="ARBA00040457"/>
    </source>
</evidence>
<keyword evidence="5 12" id="KW-0853">WD repeat</keyword>
<feature type="repeat" description="WD" evidence="12">
    <location>
        <begin position="275"/>
        <end position="310"/>
    </location>
</feature>
<evidence type="ECO:0000313" key="14">
    <source>
        <dbReference type="Ensembl" id="ENSANIP00000022165.1"/>
    </source>
</evidence>
<keyword evidence="6" id="KW-0677">Repeat</keyword>
<dbReference type="Proteomes" id="UP000694541">
    <property type="component" value="Unplaced"/>
</dbReference>
<keyword evidence="7" id="KW-0539">Nucleus</keyword>
<keyword evidence="3" id="KW-0963">Cytoplasm</keyword>
<evidence type="ECO:0000256" key="9">
    <source>
        <dbReference type="ARBA" id="ARBA00041554"/>
    </source>
</evidence>
<dbReference type="PANTHER" id="PTHR46853">
    <property type="entry name" value="METHYLOSOME PROTEIN 50"/>
    <property type="match status" value="1"/>
</dbReference>
<evidence type="ECO:0000256" key="1">
    <source>
        <dbReference type="ARBA" id="ARBA00004123"/>
    </source>
</evidence>
<dbReference type="GO" id="GO:0034709">
    <property type="term" value="C:methylosome"/>
    <property type="evidence" value="ECO:0007669"/>
    <property type="project" value="TreeGrafter"/>
</dbReference>
<dbReference type="GO" id="GO:0005634">
    <property type="term" value="C:nucleus"/>
    <property type="evidence" value="ECO:0007669"/>
    <property type="project" value="UniProtKB-SubCell"/>
</dbReference>
<evidence type="ECO:0000256" key="11">
    <source>
        <dbReference type="ARBA" id="ARBA00046151"/>
    </source>
</evidence>
<dbReference type="PROSITE" id="PS00678">
    <property type="entry name" value="WD_REPEATS_1"/>
    <property type="match status" value="1"/>
</dbReference>
<reference evidence="14" key="2">
    <citation type="submission" date="2025-09" db="UniProtKB">
        <authorList>
            <consortium name="Ensembl"/>
        </authorList>
    </citation>
    <scope>IDENTIFICATION</scope>
</reference>
<evidence type="ECO:0000256" key="3">
    <source>
        <dbReference type="ARBA" id="ARBA00022490"/>
    </source>
</evidence>
<evidence type="ECO:0000256" key="5">
    <source>
        <dbReference type="ARBA" id="ARBA00022574"/>
    </source>
</evidence>
<evidence type="ECO:0000256" key="7">
    <source>
        <dbReference type="ARBA" id="ARBA00023242"/>
    </source>
</evidence>
<dbReference type="PANTHER" id="PTHR46853:SF3">
    <property type="entry name" value="METHYLOSOME PROTEIN WDR77"/>
    <property type="match status" value="1"/>
</dbReference>
<feature type="repeat" description="WD" evidence="12">
    <location>
        <begin position="233"/>
        <end position="274"/>
    </location>
</feature>
<evidence type="ECO:0000256" key="4">
    <source>
        <dbReference type="ARBA" id="ARBA00022553"/>
    </source>
</evidence>
<dbReference type="SUPFAM" id="SSF50978">
    <property type="entry name" value="WD40 repeat-like"/>
    <property type="match status" value="1"/>
</dbReference>
<dbReference type="AlphaFoldDB" id="A0A8B9S0D4"/>
<dbReference type="Gene3D" id="2.130.10.10">
    <property type="entry name" value="YVTN repeat-like/Quinoprotein amine dehydrogenase"/>
    <property type="match status" value="1"/>
</dbReference>
<dbReference type="InterPro" id="IPR052139">
    <property type="entry name" value="Methylosome_Comp_WDR77"/>
</dbReference>
<feature type="compositionally biased region" description="Gly residues" evidence="13">
    <location>
        <begin position="110"/>
        <end position="124"/>
    </location>
</feature>
<organism evidence="14 15">
    <name type="scientific">Accipiter nisus</name>
    <name type="common">Eurasian sparrowhawk</name>
    <dbReference type="NCBI Taxonomy" id="211598"/>
    <lineage>
        <taxon>Eukaryota</taxon>
        <taxon>Metazoa</taxon>
        <taxon>Chordata</taxon>
        <taxon>Craniata</taxon>
        <taxon>Vertebrata</taxon>
        <taxon>Euteleostomi</taxon>
        <taxon>Archelosauria</taxon>
        <taxon>Archosauria</taxon>
        <taxon>Dinosauria</taxon>
        <taxon>Saurischia</taxon>
        <taxon>Theropoda</taxon>
        <taxon>Coelurosauria</taxon>
        <taxon>Aves</taxon>
        <taxon>Neognathae</taxon>
        <taxon>Neoaves</taxon>
        <taxon>Telluraves</taxon>
        <taxon>Accipitrimorphae</taxon>
        <taxon>Accipitriformes</taxon>
        <taxon>Accipitridae</taxon>
        <taxon>Accipitrinae</taxon>
        <taxon>Accipiter</taxon>
    </lineage>
</organism>
<dbReference type="GO" id="GO:0007309">
    <property type="term" value="P:oocyte axis specification"/>
    <property type="evidence" value="ECO:0007669"/>
    <property type="project" value="TreeGrafter"/>
</dbReference>
<feature type="compositionally biased region" description="Basic residues" evidence="13">
    <location>
        <begin position="16"/>
        <end position="31"/>
    </location>
</feature>
<accession>A0A8B9S0D4</accession>
<keyword evidence="15" id="KW-1185">Reference proteome</keyword>
<dbReference type="SMART" id="SM00320">
    <property type="entry name" value="WD40"/>
    <property type="match status" value="6"/>
</dbReference>
<feature type="region of interest" description="Disordered" evidence="13">
    <location>
        <begin position="1"/>
        <end position="146"/>
    </location>
</feature>
<reference evidence="14" key="1">
    <citation type="submission" date="2025-08" db="UniProtKB">
        <authorList>
            <consortium name="Ensembl"/>
        </authorList>
    </citation>
    <scope>IDENTIFICATION</scope>
</reference>
<feature type="compositionally biased region" description="Low complexity" evidence="13">
    <location>
        <begin position="137"/>
        <end position="146"/>
    </location>
</feature>
<evidence type="ECO:0000256" key="13">
    <source>
        <dbReference type="SAM" id="MobiDB-lite"/>
    </source>
</evidence>
<dbReference type="InterPro" id="IPR001680">
    <property type="entry name" value="WD40_rpt"/>
</dbReference>
<feature type="compositionally biased region" description="Basic and acidic residues" evidence="13">
    <location>
        <begin position="1"/>
        <end position="15"/>
    </location>
</feature>
<sequence>MAAGEVSRDALSRRERGGRRALSRESRRRAPRGSTWGAPPAPLPPLPPPPPPPPWRSRRPSSPRRPRRAGRTRLPPAPSGTSRPTRPPAWSGTWRARITAQVAGPRAGRRPGGGGVGGGEGWGSVGAAPAPSPPPTAVGAQRASPLGSPADGALLLGASGLSGRCWAGSLWVFADPRRAPSEGFCTAGVQTEAGVADLCWVADRGILVASDSGAVELWELDENETLIVNKFCKYEHDDIVMTVAVLAGSTQAVSGGRDFCVKVWDLPQQTVLHSYRAHSGSVTCVASCPGKDTVFLSCAEDSRTLLWDTRCPKPATRIVCSACNHLPTSVMWHPQKSDIFALGDENGTVALVDTKNPDSALSSTVHARSITGFAFSTHSSPLLASISEDCSVAVLDSDLSEVFRNRSHRDFVKGLSWSPSDNALLTTVGWDHQVLHHTVPIPTGEGSGVNCVKE</sequence>
<dbReference type="Ensembl" id="ENSANIT00000022900.1">
    <property type="protein sequence ID" value="ENSANIP00000022165.1"/>
    <property type="gene ID" value="ENSANIG00000015069.1"/>
</dbReference>
<evidence type="ECO:0000256" key="12">
    <source>
        <dbReference type="PROSITE-ProRule" id="PRU00221"/>
    </source>
</evidence>
<comment type="function">
    <text evidence="11">Non-catalytic component of the methylosome complex, composed of PRMT5, WDR77 and CLNS1A, which modifies specific arginines to dimethylarginines in several spliceosomal Sm proteins and histones. This modification targets Sm proteins to the survival of motor neurons (SMN) complex for assembly into small nuclear ribonucleoprotein core particles. Might play a role in transcription regulation. The methylosome complex also methylates the Piwi proteins (PIWIL1, PIWIL2 and PIWIL4), methylation of Piwi proteins being required for the interaction with Tudor domain-containing proteins and subsequent localization to the meiotic nuage.</text>
</comment>
<evidence type="ECO:0000313" key="15">
    <source>
        <dbReference type="Proteomes" id="UP000694541"/>
    </source>
</evidence>
<evidence type="ECO:0000256" key="10">
    <source>
        <dbReference type="ARBA" id="ARBA00041769"/>
    </source>
</evidence>
<evidence type="ECO:0000256" key="2">
    <source>
        <dbReference type="ARBA" id="ARBA00004496"/>
    </source>
</evidence>
<comment type="subcellular location">
    <subcellularLocation>
        <location evidence="2">Cytoplasm</location>
    </subcellularLocation>
    <subcellularLocation>
        <location evidence="1">Nucleus</location>
    </subcellularLocation>
</comment>
<dbReference type="InterPro" id="IPR015943">
    <property type="entry name" value="WD40/YVTN_repeat-like_dom_sf"/>
</dbReference>
<dbReference type="Pfam" id="PF00400">
    <property type="entry name" value="WD40"/>
    <property type="match status" value="3"/>
</dbReference>
<feature type="compositionally biased region" description="Basic residues" evidence="13">
    <location>
        <begin position="56"/>
        <end position="71"/>
    </location>
</feature>
<protein>
    <recommendedName>
        <fullName evidence="8">Methylosome protein WDR77</fullName>
    </recommendedName>
    <alternativeName>
        <fullName evidence="10">Methylosome protein 50</fullName>
    </alternativeName>
    <alternativeName>
        <fullName evidence="9">WD repeat-containing protein 77</fullName>
    </alternativeName>
</protein>
<keyword evidence="4" id="KW-0597">Phosphoprotein</keyword>
<dbReference type="InterPro" id="IPR036322">
    <property type="entry name" value="WD40_repeat_dom_sf"/>
</dbReference>
<feature type="compositionally biased region" description="Pro residues" evidence="13">
    <location>
        <begin position="39"/>
        <end position="55"/>
    </location>
</feature>